<evidence type="ECO:0000313" key="2">
    <source>
        <dbReference type="EMBL" id="GJT61842.1"/>
    </source>
</evidence>
<gene>
    <name evidence="2" type="ORF">Tco_1005375</name>
</gene>
<accession>A0ABQ5FGF9</accession>
<reference evidence="2" key="1">
    <citation type="journal article" date="2022" name="Int. J. Mol. Sci.">
        <title>Draft Genome of Tanacetum Coccineum: Genomic Comparison of Closely Related Tanacetum-Family Plants.</title>
        <authorList>
            <person name="Yamashiro T."/>
            <person name="Shiraishi A."/>
            <person name="Nakayama K."/>
            <person name="Satake H."/>
        </authorList>
    </citation>
    <scope>NUCLEOTIDE SEQUENCE</scope>
</reference>
<feature type="compositionally biased region" description="Basic residues" evidence="1">
    <location>
        <begin position="71"/>
        <end position="80"/>
    </location>
</feature>
<comment type="caution">
    <text evidence="2">The sequence shown here is derived from an EMBL/GenBank/DDBJ whole genome shotgun (WGS) entry which is preliminary data.</text>
</comment>
<sequence length="226" mass="25354">MPRGTTQVVTRGASNHCMQRWRLDQSACDTWHWRVSVRGTVAVSTRSKEAFTGLYKPIVLGNFRGMDKSKITRKQSKVSKHGHENQKSSKRSQRSKSLSQSSSSRAILAISKSPHCFNAESYLIESLLNRDSLIDSSSKFDYLLEELSGKLAHTDPIPPEVVDTDSEPEEEICLAENLSYYNSSPRHSPKNVILKIADTIVRVSLIHLLSSLSTVTHITEEDRLIS</sequence>
<reference evidence="2" key="2">
    <citation type="submission" date="2022-01" db="EMBL/GenBank/DDBJ databases">
        <authorList>
            <person name="Yamashiro T."/>
            <person name="Shiraishi A."/>
            <person name="Satake H."/>
            <person name="Nakayama K."/>
        </authorList>
    </citation>
    <scope>NUCLEOTIDE SEQUENCE</scope>
</reference>
<protein>
    <submittedName>
        <fullName evidence="2">Uncharacterized protein</fullName>
    </submittedName>
</protein>
<feature type="region of interest" description="Disordered" evidence="1">
    <location>
        <begin position="70"/>
        <end position="100"/>
    </location>
</feature>
<evidence type="ECO:0000313" key="3">
    <source>
        <dbReference type="Proteomes" id="UP001151760"/>
    </source>
</evidence>
<dbReference type="EMBL" id="BQNB010017323">
    <property type="protein sequence ID" value="GJT61842.1"/>
    <property type="molecule type" value="Genomic_DNA"/>
</dbReference>
<proteinExistence type="predicted"/>
<keyword evidence="3" id="KW-1185">Reference proteome</keyword>
<organism evidence="2 3">
    <name type="scientific">Tanacetum coccineum</name>
    <dbReference type="NCBI Taxonomy" id="301880"/>
    <lineage>
        <taxon>Eukaryota</taxon>
        <taxon>Viridiplantae</taxon>
        <taxon>Streptophyta</taxon>
        <taxon>Embryophyta</taxon>
        <taxon>Tracheophyta</taxon>
        <taxon>Spermatophyta</taxon>
        <taxon>Magnoliopsida</taxon>
        <taxon>eudicotyledons</taxon>
        <taxon>Gunneridae</taxon>
        <taxon>Pentapetalae</taxon>
        <taxon>asterids</taxon>
        <taxon>campanulids</taxon>
        <taxon>Asterales</taxon>
        <taxon>Asteraceae</taxon>
        <taxon>Asteroideae</taxon>
        <taxon>Anthemideae</taxon>
        <taxon>Anthemidinae</taxon>
        <taxon>Tanacetum</taxon>
    </lineage>
</organism>
<name>A0ABQ5FGF9_9ASTR</name>
<dbReference type="Proteomes" id="UP001151760">
    <property type="component" value="Unassembled WGS sequence"/>
</dbReference>
<evidence type="ECO:0000256" key="1">
    <source>
        <dbReference type="SAM" id="MobiDB-lite"/>
    </source>
</evidence>